<evidence type="ECO:0000313" key="1">
    <source>
        <dbReference type="EMBL" id="JAD21340.1"/>
    </source>
</evidence>
<protein>
    <submittedName>
        <fullName evidence="1">Uncharacterized protein</fullName>
    </submittedName>
</protein>
<name>A0A0A8Y816_ARUDO</name>
<proteinExistence type="predicted"/>
<dbReference type="EMBL" id="GBRH01276555">
    <property type="protein sequence ID" value="JAD21340.1"/>
    <property type="molecule type" value="Transcribed_RNA"/>
</dbReference>
<reference evidence="1" key="1">
    <citation type="submission" date="2014-09" db="EMBL/GenBank/DDBJ databases">
        <authorList>
            <person name="Magalhaes I.L.F."/>
            <person name="Oliveira U."/>
            <person name="Santos F.R."/>
            <person name="Vidigal T.H.D.A."/>
            <person name="Brescovit A.D."/>
            <person name="Santos A.J."/>
        </authorList>
    </citation>
    <scope>NUCLEOTIDE SEQUENCE</scope>
    <source>
        <tissue evidence="1">Shoot tissue taken approximately 20 cm above the soil surface</tissue>
    </source>
</reference>
<accession>A0A0A8Y816</accession>
<sequence length="9" mass="1047">MLLRSSNLN</sequence>
<reference evidence="1" key="2">
    <citation type="journal article" date="2015" name="Data Brief">
        <title>Shoot transcriptome of the giant reed, Arundo donax.</title>
        <authorList>
            <person name="Barrero R.A."/>
            <person name="Guerrero F.D."/>
            <person name="Moolhuijzen P."/>
            <person name="Goolsby J.A."/>
            <person name="Tidwell J."/>
            <person name="Bellgard S.E."/>
            <person name="Bellgard M.I."/>
        </authorList>
    </citation>
    <scope>NUCLEOTIDE SEQUENCE</scope>
    <source>
        <tissue evidence="1">Shoot tissue taken approximately 20 cm above the soil surface</tissue>
    </source>
</reference>
<organism evidence="1">
    <name type="scientific">Arundo donax</name>
    <name type="common">Giant reed</name>
    <name type="synonym">Donax arundinaceus</name>
    <dbReference type="NCBI Taxonomy" id="35708"/>
    <lineage>
        <taxon>Eukaryota</taxon>
        <taxon>Viridiplantae</taxon>
        <taxon>Streptophyta</taxon>
        <taxon>Embryophyta</taxon>
        <taxon>Tracheophyta</taxon>
        <taxon>Spermatophyta</taxon>
        <taxon>Magnoliopsida</taxon>
        <taxon>Liliopsida</taxon>
        <taxon>Poales</taxon>
        <taxon>Poaceae</taxon>
        <taxon>PACMAD clade</taxon>
        <taxon>Arundinoideae</taxon>
        <taxon>Arundineae</taxon>
        <taxon>Arundo</taxon>
    </lineage>
</organism>